<dbReference type="Proteomes" id="UP000273982">
    <property type="component" value="Chromosome"/>
</dbReference>
<proteinExistence type="predicted"/>
<dbReference type="KEGG" id="mros:EHO51_09265"/>
<evidence type="ECO:0000313" key="2">
    <source>
        <dbReference type="EMBL" id="AZG76903.1"/>
    </source>
</evidence>
<dbReference type="EMBL" id="CP034086">
    <property type="protein sequence ID" value="AZG76903.1"/>
    <property type="molecule type" value="Genomic_DNA"/>
</dbReference>
<gene>
    <name evidence="2" type="ORF">EHO51_09265</name>
</gene>
<protein>
    <submittedName>
        <fullName evidence="2">DUF1190 domain-containing protein</fullName>
    </submittedName>
</protein>
<evidence type="ECO:0000313" key="3">
    <source>
        <dbReference type="Proteomes" id="UP000273982"/>
    </source>
</evidence>
<sequence length="130" mass="14678">MFKFFIIAVAVAAAGFSAYYAFRRSPVCTADGKYMATQSDCEAWGFNPDVCKQAIEKARAVVARAAPKSETMFQCEVRFSDCFEAQDGGFSPRPSFCLRPNKGADPLEVRYLEYESDRMNRKKTKEVRVQ</sequence>
<dbReference type="RefSeq" id="WP_124738644.1">
    <property type="nucleotide sequence ID" value="NZ_CP034086.1"/>
</dbReference>
<organism evidence="2 3">
    <name type="scientific">Methylocystis rosea</name>
    <dbReference type="NCBI Taxonomy" id="173366"/>
    <lineage>
        <taxon>Bacteria</taxon>
        <taxon>Pseudomonadati</taxon>
        <taxon>Pseudomonadota</taxon>
        <taxon>Alphaproteobacteria</taxon>
        <taxon>Hyphomicrobiales</taxon>
        <taxon>Methylocystaceae</taxon>
        <taxon>Methylocystis</taxon>
    </lineage>
</organism>
<reference evidence="2 3" key="1">
    <citation type="submission" date="2018-11" db="EMBL/GenBank/DDBJ databases">
        <title>Genome squencing of methanotrophic bacteria isolated from alkaline groundwater in Korea.</title>
        <authorList>
            <person name="Nguyen L.N."/>
        </authorList>
    </citation>
    <scope>NUCLEOTIDE SEQUENCE [LARGE SCALE GENOMIC DNA]</scope>
    <source>
        <strain evidence="2 3">GW6</strain>
    </source>
</reference>
<accession>A0A3G8M4M4</accession>
<evidence type="ECO:0000256" key="1">
    <source>
        <dbReference type="SAM" id="SignalP"/>
    </source>
</evidence>
<name>A0A3G8M4M4_9HYPH</name>
<feature type="signal peptide" evidence="1">
    <location>
        <begin position="1"/>
        <end position="21"/>
    </location>
</feature>
<dbReference type="AlphaFoldDB" id="A0A3G8M4M4"/>
<keyword evidence="1" id="KW-0732">Signal</keyword>
<feature type="chain" id="PRO_5018188839" evidence="1">
    <location>
        <begin position="22"/>
        <end position="130"/>
    </location>
</feature>